<dbReference type="AlphaFoldDB" id="A0A151JTZ6"/>
<gene>
    <name evidence="1" type="ORF">ALC56_09905</name>
</gene>
<evidence type="ECO:0008006" key="3">
    <source>
        <dbReference type="Google" id="ProtNLM"/>
    </source>
</evidence>
<reference evidence="1 2" key="1">
    <citation type="submission" date="2016-03" db="EMBL/GenBank/DDBJ databases">
        <title>Trachymyrmex septentrionalis WGS genome.</title>
        <authorList>
            <person name="Nygaard S."/>
            <person name="Hu H."/>
            <person name="Boomsma J."/>
            <person name="Zhang G."/>
        </authorList>
    </citation>
    <scope>NUCLEOTIDE SEQUENCE [LARGE SCALE GENOMIC DNA]</scope>
    <source>
        <strain evidence="1">Tsep2-gDNA-1</strain>
        <tissue evidence="1">Whole body</tissue>
    </source>
</reference>
<evidence type="ECO:0000313" key="2">
    <source>
        <dbReference type="Proteomes" id="UP000078541"/>
    </source>
</evidence>
<evidence type="ECO:0000313" key="1">
    <source>
        <dbReference type="EMBL" id="KYN35754.1"/>
    </source>
</evidence>
<dbReference type="EMBL" id="KQ981795">
    <property type="protein sequence ID" value="KYN35754.1"/>
    <property type="molecule type" value="Genomic_DNA"/>
</dbReference>
<organism evidence="1 2">
    <name type="scientific">Trachymyrmex septentrionalis</name>
    <dbReference type="NCBI Taxonomy" id="34720"/>
    <lineage>
        <taxon>Eukaryota</taxon>
        <taxon>Metazoa</taxon>
        <taxon>Ecdysozoa</taxon>
        <taxon>Arthropoda</taxon>
        <taxon>Hexapoda</taxon>
        <taxon>Insecta</taxon>
        <taxon>Pterygota</taxon>
        <taxon>Neoptera</taxon>
        <taxon>Endopterygota</taxon>
        <taxon>Hymenoptera</taxon>
        <taxon>Apocrita</taxon>
        <taxon>Aculeata</taxon>
        <taxon>Formicoidea</taxon>
        <taxon>Formicidae</taxon>
        <taxon>Myrmicinae</taxon>
        <taxon>Trachymyrmex</taxon>
    </lineage>
</organism>
<dbReference type="STRING" id="34720.A0A151JTZ6"/>
<protein>
    <recommendedName>
        <fullName evidence="3">THAP domain-containing protein 9</fullName>
    </recommendedName>
</protein>
<dbReference type="Proteomes" id="UP000078541">
    <property type="component" value="Unassembled WGS sequence"/>
</dbReference>
<name>A0A151JTZ6_9HYME</name>
<accession>A0A151JTZ6</accession>
<sequence>NLKVPTKLLSYSRNDWICTVSKENLVYPSKNFIKAAEIMNEEFLKFHGNFLNKEDNIFDKLTSIIMLKTNHEFPKEVIACLVRTRTYIRLRKINKEIVESNIHKKHSNL</sequence>
<keyword evidence="2" id="KW-1185">Reference proteome</keyword>
<feature type="non-terminal residue" evidence="1">
    <location>
        <position position="1"/>
    </location>
</feature>
<proteinExistence type="predicted"/>